<dbReference type="SUPFAM" id="SSF46626">
    <property type="entry name" value="Cytochrome c"/>
    <property type="match status" value="1"/>
</dbReference>
<dbReference type="InterPro" id="IPR051200">
    <property type="entry name" value="Host-pathogen_enzymatic-act"/>
</dbReference>
<dbReference type="InterPro" id="IPR015943">
    <property type="entry name" value="WD40/YVTN_repeat-like_dom_sf"/>
</dbReference>
<evidence type="ECO:0000313" key="8">
    <source>
        <dbReference type="Proteomes" id="UP000316921"/>
    </source>
</evidence>
<name>A0A518BGP2_9BACT</name>
<keyword evidence="8" id="KW-1185">Reference proteome</keyword>
<dbReference type="InterPro" id="IPR036909">
    <property type="entry name" value="Cyt_c-like_dom_sf"/>
</dbReference>
<evidence type="ECO:0000256" key="2">
    <source>
        <dbReference type="ARBA" id="ARBA00022723"/>
    </source>
</evidence>
<dbReference type="PROSITE" id="PS51007">
    <property type="entry name" value="CYTC"/>
    <property type="match status" value="1"/>
</dbReference>
<dbReference type="KEGG" id="pbap:Pla133_11900"/>
<evidence type="ECO:0000256" key="5">
    <source>
        <dbReference type="SAM" id="MobiDB-lite"/>
    </source>
</evidence>
<evidence type="ECO:0000256" key="3">
    <source>
        <dbReference type="ARBA" id="ARBA00023004"/>
    </source>
</evidence>
<dbReference type="SUPFAM" id="SSF63825">
    <property type="entry name" value="YWTD domain"/>
    <property type="match status" value="1"/>
</dbReference>
<dbReference type="AlphaFoldDB" id="A0A518BGP2"/>
<dbReference type="GO" id="GO:0020037">
    <property type="term" value="F:heme binding"/>
    <property type="evidence" value="ECO:0007669"/>
    <property type="project" value="InterPro"/>
</dbReference>
<dbReference type="GO" id="GO:0046872">
    <property type="term" value="F:metal ion binding"/>
    <property type="evidence" value="ECO:0007669"/>
    <property type="project" value="UniProtKB-KW"/>
</dbReference>
<reference evidence="7 8" key="1">
    <citation type="submission" date="2019-02" db="EMBL/GenBank/DDBJ databases">
        <title>Deep-cultivation of Planctomycetes and their phenomic and genomic characterization uncovers novel biology.</title>
        <authorList>
            <person name="Wiegand S."/>
            <person name="Jogler M."/>
            <person name="Boedeker C."/>
            <person name="Pinto D."/>
            <person name="Vollmers J."/>
            <person name="Rivas-Marin E."/>
            <person name="Kohn T."/>
            <person name="Peeters S.H."/>
            <person name="Heuer A."/>
            <person name="Rast P."/>
            <person name="Oberbeckmann S."/>
            <person name="Bunk B."/>
            <person name="Jeske O."/>
            <person name="Meyerdierks A."/>
            <person name="Storesund J.E."/>
            <person name="Kallscheuer N."/>
            <person name="Luecker S."/>
            <person name="Lage O.M."/>
            <person name="Pohl T."/>
            <person name="Merkel B.J."/>
            <person name="Hornburger P."/>
            <person name="Mueller R.-W."/>
            <person name="Bruemmer F."/>
            <person name="Labrenz M."/>
            <person name="Spormann A.M."/>
            <person name="Op den Camp H."/>
            <person name="Overmann J."/>
            <person name="Amann R."/>
            <person name="Jetten M.S.M."/>
            <person name="Mascher T."/>
            <person name="Medema M.H."/>
            <person name="Devos D.P."/>
            <person name="Kaster A.-K."/>
            <person name="Ovreas L."/>
            <person name="Rohde M."/>
            <person name="Galperin M.Y."/>
            <person name="Jogler C."/>
        </authorList>
    </citation>
    <scope>NUCLEOTIDE SEQUENCE [LARGE SCALE GENOMIC DNA]</scope>
    <source>
        <strain evidence="7 8">Pla133</strain>
    </source>
</reference>
<dbReference type="InterPro" id="IPR009056">
    <property type="entry name" value="Cyt_c-like_dom"/>
</dbReference>
<dbReference type="Gene3D" id="1.10.760.10">
    <property type="entry name" value="Cytochrome c-like domain"/>
    <property type="match status" value="1"/>
</dbReference>
<evidence type="ECO:0000313" key="7">
    <source>
        <dbReference type="EMBL" id="QDU66124.1"/>
    </source>
</evidence>
<accession>A0A518BGP2</accession>
<dbReference type="PANTHER" id="PTHR47197:SF3">
    <property type="entry name" value="DIHYDRO-HEME D1 DEHYDROGENASE"/>
    <property type="match status" value="1"/>
</dbReference>
<keyword evidence="1 4" id="KW-0349">Heme</keyword>
<dbReference type="NCBIfam" id="TIGR02276">
    <property type="entry name" value="beta_rpt_yvtn"/>
    <property type="match status" value="1"/>
</dbReference>
<dbReference type="Gene3D" id="2.130.10.10">
    <property type="entry name" value="YVTN repeat-like/Quinoprotein amine dehydrogenase"/>
    <property type="match status" value="2"/>
</dbReference>
<protein>
    <submittedName>
        <fullName evidence="7">Lactonase, 7-bladed beta-propeller</fullName>
    </submittedName>
</protein>
<organism evidence="7 8">
    <name type="scientific">Engelhardtia mirabilis</name>
    <dbReference type="NCBI Taxonomy" id="2528011"/>
    <lineage>
        <taxon>Bacteria</taxon>
        <taxon>Pseudomonadati</taxon>
        <taxon>Planctomycetota</taxon>
        <taxon>Planctomycetia</taxon>
        <taxon>Planctomycetia incertae sedis</taxon>
        <taxon>Engelhardtia</taxon>
    </lineage>
</organism>
<gene>
    <name evidence="7" type="ORF">Pla133_11900</name>
</gene>
<feature type="region of interest" description="Disordered" evidence="5">
    <location>
        <begin position="595"/>
        <end position="615"/>
    </location>
</feature>
<evidence type="ECO:0000259" key="6">
    <source>
        <dbReference type="PROSITE" id="PS51007"/>
    </source>
</evidence>
<dbReference type="Proteomes" id="UP000316921">
    <property type="component" value="Chromosome"/>
</dbReference>
<dbReference type="PANTHER" id="PTHR47197">
    <property type="entry name" value="PROTEIN NIRF"/>
    <property type="match status" value="1"/>
</dbReference>
<proteinExistence type="predicted"/>
<dbReference type="InterPro" id="IPR019405">
    <property type="entry name" value="Lactonase_7-beta_prop"/>
</dbReference>
<dbReference type="EMBL" id="CP036287">
    <property type="protein sequence ID" value="QDU66124.1"/>
    <property type="molecule type" value="Genomic_DNA"/>
</dbReference>
<keyword evidence="3 4" id="KW-0408">Iron</keyword>
<dbReference type="InterPro" id="IPR011964">
    <property type="entry name" value="YVTN_b-propeller_repeat"/>
</dbReference>
<dbReference type="GO" id="GO:0016491">
    <property type="term" value="F:oxidoreductase activity"/>
    <property type="evidence" value="ECO:0007669"/>
    <property type="project" value="InterPro"/>
</dbReference>
<dbReference type="Pfam" id="PF10282">
    <property type="entry name" value="Lactonase"/>
    <property type="match status" value="1"/>
</dbReference>
<dbReference type="GO" id="GO:0009055">
    <property type="term" value="F:electron transfer activity"/>
    <property type="evidence" value="ECO:0007669"/>
    <property type="project" value="InterPro"/>
</dbReference>
<evidence type="ECO:0000256" key="4">
    <source>
        <dbReference type="PROSITE-ProRule" id="PRU00433"/>
    </source>
</evidence>
<evidence type="ECO:0000256" key="1">
    <source>
        <dbReference type="ARBA" id="ARBA00022617"/>
    </source>
</evidence>
<sequence>MPATVSKCIAEWSLGRGAARRLGSVQLLAPALLAILSAGCGGSGSPTGAPAPTAPAPPEAPFVSFESSATQPIAVSADGLRLFVLQPVGGTLSIFSLQDPSHPVLRSQVRVGLEPVAVAERVPGEVWVANQLSDSVSVVDVDQGRVIDTVQVGDQPSDVVFAGGLAFVTLATEDRVAVLDGASRALSAMIDVPAEEPRALAVGDNGQSVWVLVRRSGNGTTILPASLAPEQPLPDDPNLPHPPHTGAIVRADDPAWQDAFSYSLPDRDLFRIDVAGLTIEPVATALGTTLFDLAVDPLGPTVWVAGTEARNTIAFEQQLRARAIEHRIVAVDSASGDVKATVDLNQGVEVDLLPDPASLAVALAEPTGLAYEPATRRLWLAAQGTDRVASIDVDSGAISARVELGSPGDTTVDRRGPRALALHPGGNWLYVYNGLSDTFSVVDVQSATVALEQPVSSRDPMPAATRAGRKFLFDARLSGNGTMSCASCHVDAETDGLAWNLGDPAGELFEVPIELQQGAIPGVAPPVFPPLHPMKGPLVTQSLRGLIEPLHWRGDKPAFEDFNGAFDSLLGGHELADGDMALFADWARSVRHAPNPHQQLDRSLPTTPPDANAATGSEIFHDTSVDGSSCIDCHALPEGSTGFISLLAMSSPQPMRVPPLFDYYRKDGFDPDATGPLASGFGRFSDGRVGDLVELAGVQDLFAADVGGSPHVDAFLRQLDTGTAPATGREVELDLLSATEPEAVALRALLIERAGLGEIALVAHGRIEGAPRTLLYDAEAQLWSLDTELDEPLTTAQLEGLAAADGADLVWTAVAPQLGPVCSVDADFDGQLDGDVAAVLVGTPTPAACHVRPRLSASTLPRVGQKLFSVVVDGVAPSSVGSLLVSSTLGSTPVGELQLLVGLDTPPLELVLLADALGAVSVAFPIPDDPAWVGAVMVFQAVWSAPACSGGMAASAALVATVAP</sequence>
<dbReference type="RefSeq" id="WP_145063395.1">
    <property type="nucleotide sequence ID" value="NZ_CP036287.1"/>
</dbReference>
<feature type="domain" description="Cytochrome c" evidence="6">
    <location>
        <begin position="611"/>
        <end position="700"/>
    </location>
</feature>
<keyword evidence="2 4" id="KW-0479">Metal-binding</keyword>